<reference evidence="1" key="1">
    <citation type="journal article" date="2023" name="Int. J. Syst. Evol. Microbiol.">
        <title>&lt;i&gt;Holtiella tumoricola&lt;/i&gt; gen. nov. sp. nov., isolated from a human clinical sample.</title>
        <authorList>
            <person name="Allen-Vercoe E."/>
            <person name="Daigneault M.C."/>
            <person name="Vancuren S.J."/>
            <person name="Cochrane K."/>
            <person name="O'Neal L.L."/>
            <person name="Sankaranarayanan K."/>
            <person name="Lawson P.A."/>
        </authorList>
    </citation>
    <scope>NUCLEOTIDE SEQUENCE</scope>
    <source>
        <strain evidence="1">CC70A</strain>
    </source>
</reference>
<dbReference type="AlphaFoldDB" id="A0AA42DLZ3"/>
<name>A0AA42DLZ3_9FIRM</name>
<sequence length="72" mass="8344">MKKGFLIDLEESLTYPTTEDICNYIEKYSQGDKEPLEFVSKEKPVTFYLGKDLYEAQVDMARGGYIIHCVQI</sequence>
<evidence type="ECO:0000313" key="2">
    <source>
        <dbReference type="Proteomes" id="UP001169242"/>
    </source>
</evidence>
<accession>A0AA42DLZ3</accession>
<dbReference type="InterPro" id="IPR025467">
    <property type="entry name" value="DUF4318"/>
</dbReference>
<protein>
    <submittedName>
        <fullName evidence="1">DUF4318 domain-containing protein</fullName>
    </submittedName>
</protein>
<dbReference type="RefSeq" id="WP_053986147.1">
    <property type="nucleotide sequence ID" value="NZ_JAQIFT010000037.1"/>
</dbReference>
<evidence type="ECO:0000313" key="1">
    <source>
        <dbReference type="EMBL" id="MDA3731542.1"/>
    </source>
</evidence>
<organism evidence="1 2">
    <name type="scientific">Holtiella tumoricola</name>
    <dbReference type="NCBI Taxonomy" id="3018743"/>
    <lineage>
        <taxon>Bacteria</taxon>
        <taxon>Bacillati</taxon>
        <taxon>Bacillota</taxon>
        <taxon>Clostridia</taxon>
        <taxon>Lachnospirales</taxon>
        <taxon>Cellulosilyticaceae</taxon>
        <taxon>Holtiella</taxon>
    </lineage>
</organism>
<keyword evidence="2" id="KW-1185">Reference proteome</keyword>
<dbReference type="EMBL" id="JAQIFT010000037">
    <property type="protein sequence ID" value="MDA3731542.1"/>
    <property type="molecule type" value="Genomic_DNA"/>
</dbReference>
<dbReference type="Proteomes" id="UP001169242">
    <property type="component" value="Unassembled WGS sequence"/>
</dbReference>
<comment type="caution">
    <text evidence="1">The sequence shown here is derived from an EMBL/GenBank/DDBJ whole genome shotgun (WGS) entry which is preliminary data.</text>
</comment>
<dbReference type="Pfam" id="PF14201">
    <property type="entry name" value="DUF4318"/>
    <property type="match status" value="1"/>
</dbReference>
<gene>
    <name evidence="1" type="ORF">PBV87_08635</name>
</gene>
<proteinExistence type="predicted"/>